<keyword evidence="6 8" id="KW-0472">Membrane</keyword>
<dbReference type="PATRIC" id="fig|754436.4.peg.3539"/>
<feature type="transmembrane region" description="Helical" evidence="8">
    <location>
        <begin position="142"/>
        <end position="168"/>
    </location>
</feature>
<dbReference type="EMBL" id="LDOV01000030">
    <property type="protein sequence ID" value="KLU99497.1"/>
    <property type="molecule type" value="Genomic_DNA"/>
</dbReference>
<evidence type="ECO:0000256" key="3">
    <source>
        <dbReference type="ARBA" id="ARBA00022475"/>
    </source>
</evidence>
<evidence type="ECO:0000256" key="4">
    <source>
        <dbReference type="ARBA" id="ARBA00022692"/>
    </source>
</evidence>
<dbReference type="PANTHER" id="PTHR43163:SF6">
    <property type="entry name" value="DIPEPTIDE TRANSPORT SYSTEM PERMEASE PROTEIN DPPB-RELATED"/>
    <property type="match status" value="1"/>
</dbReference>
<evidence type="ECO:0000256" key="8">
    <source>
        <dbReference type="RuleBase" id="RU363032"/>
    </source>
</evidence>
<evidence type="ECO:0000259" key="9">
    <source>
        <dbReference type="PROSITE" id="PS50928"/>
    </source>
</evidence>
<name>A0A0J1GIF7_9GAMM</name>
<dbReference type="Gene3D" id="1.10.3720.10">
    <property type="entry name" value="MetI-like"/>
    <property type="match status" value="1"/>
</dbReference>
<feature type="transmembrane region" description="Helical" evidence="8">
    <location>
        <begin position="188"/>
        <end position="209"/>
    </location>
</feature>
<keyword evidence="2 8" id="KW-0813">Transport</keyword>
<feature type="transmembrane region" description="Helical" evidence="8">
    <location>
        <begin position="12"/>
        <end position="32"/>
    </location>
</feature>
<evidence type="ECO:0000313" key="11">
    <source>
        <dbReference type="Proteomes" id="UP000036426"/>
    </source>
</evidence>
<dbReference type="SUPFAM" id="SSF161098">
    <property type="entry name" value="MetI-like"/>
    <property type="match status" value="1"/>
</dbReference>
<dbReference type="OrthoDB" id="9805855at2"/>
<feature type="transmembrane region" description="Helical" evidence="8">
    <location>
        <begin position="292"/>
        <end position="318"/>
    </location>
</feature>
<gene>
    <name evidence="10" type="ORF">ABT58_16705</name>
</gene>
<sequence>MQTLMRLVIRLVVRLGVQLLLVVIVAVSLLHFSPLDPVTQYLNGNLFAVSATQKAVLAVQLGEQGSVWASVSQWLAHVAVGDWGQSVLYRQPVLTVLWERGQISLLLMSISWLLALFVGYGLGLLAGLCANRWPDRVIRTTAWVLSAMPPFWLGMVLIAVFAVKLPWLPACCAAPYGDGVFEQGLSSLLRHMVLPMTTLVLVYMAPLILHTREKVVDVLSDAPVQYAQMHGQGAWARVRFHVVKNSLVPALVLHLASFAELFSGSMLAETLFNYPGLGQTVVKAGLTHDTALFLGATVLSAVLVFVGNALASLCADWLTPGVRR</sequence>
<dbReference type="InterPro" id="IPR000515">
    <property type="entry name" value="MetI-like"/>
</dbReference>
<comment type="caution">
    <text evidence="10">The sequence shown here is derived from an EMBL/GenBank/DDBJ whole genome shotgun (WGS) entry which is preliminary data.</text>
</comment>
<dbReference type="PROSITE" id="PS50928">
    <property type="entry name" value="ABC_TM1"/>
    <property type="match status" value="1"/>
</dbReference>
<feature type="transmembrane region" description="Helical" evidence="8">
    <location>
        <begin position="247"/>
        <end position="272"/>
    </location>
</feature>
<evidence type="ECO:0000256" key="2">
    <source>
        <dbReference type="ARBA" id="ARBA00022448"/>
    </source>
</evidence>
<dbReference type="InterPro" id="IPR035906">
    <property type="entry name" value="MetI-like_sf"/>
</dbReference>
<evidence type="ECO:0000256" key="1">
    <source>
        <dbReference type="ARBA" id="ARBA00004651"/>
    </source>
</evidence>
<feature type="transmembrane region" description="Helical" evidence="8">
    <location>
        <begin position="103"/>
        <end position="130"/>
    </location>
</feature>
<evidence type="ECO:0000313" key="10">
    <source>
        <dbReference type="EMBL" id="KLU99497.1"/>
    </source>
</evidence>
<dbReference type="GO" id="GO:0005886">
    <property type="term" value="C:plasma membrane"/>
    <property type="evidence" value="ECO:0007669"/>
    <property type="project" value="UniProtKB-SubCell"/>
</dbReference>
<comment type="similarity">
    <text evidence="7">Belongs to the binding-protein-dependent transport system permease family. OppBC subfamily.</text>
</comment>
<keyword evidence="11" id="KW-1185">Reference proteome</keyword>
<dbReference type="AlphaFoldDB" id="A0A0J1GIF7"/>
<dbReference type="Proteomes" id="UP000036426">
    <property type="component" value="Unassembled WGS sequence"/>
</dbReference>
<dbReference type="GO" id="GO:0055085">
    <property type="term" value="P:transmembrane transport"/>
    <property type="evidence" value="ECO:0007669"/>
    <property type="project" value="InterPro"/>
</dbReference>
<keyword evidence="4 8" id="KW-0812">Transmembrane</keyword>
<reference evidence="10 11" key="1">
    <citation type="submission" date="2015-05" db="EMBL/GenBank/DDBJ databases">
        <title>Photobacterium galathea sp. nov.</title>
        <authorList>
            <person name="Machado H."/>
            <person name="Gram L."/>
        </authorList>
    </citation>
    <scope>NUCLEOTIDE SEQUENCE [LARGE SCALE GENOMIC DNA]</scope>
    <source>
        <strain evidence="10 11">DSM 25995</strain>
    </source>
</reference>
<dbReference type="PANTHER" id="PTHR43163">
    <property type="entry name" value="DIPEPTIDE TRANSPORT SYSTEM PERMEASE PROTEIN DPPB-RELATED"/>
    <property type="match status" value="1"/>
</dbReference>
<dbReference type="Pfam" id="PF00528">
    <property type="entry name" value="BPD_transp_1"/>
    <property type="match status" value="1"/>
</dbReference>
<accession>A0A0J1GIF7</accession>
<keyword evidence="3" id="KW-1003">Cell membrane</keyword>
<evidence type="ECO:0000256" key="5">
    <source>
        <dbReference type="ARBA" id="ARBA00022989"/>
    </source>
</evidence>
<protein>
    <submittedName>
        <fullName evidence="10">Peptide ABC transporter permease</fullName>
    </submittedName>
</protein>
<proteinExistence type="inferred from homology"/>
<dbReference type="RefSeq" id="WP_047875582.1">
    <property type="nucleotide sequence ID" value="NZ_BMYC01000012.1"/>
</dbReference>
<comment type="subcellular location">
    <subcellularLocation>
        <location evidence="1 8">Cell membrane</location>
        <topology evidence="1 8">Multi-pass membrane protein</topology>
    </subcellularLocation>
</comment>
<keyword evidence="5 8" id="KW-1133">Transmembrane helix</keyword>
<organism evidence="10 11">
    <name type="scientific">Photobacterium aphoticum</name>
    <dbReference type="NCBI Taxonomy" id="754436"/>
    <lineage>
        <taxon>Bacteria</taxon>
        <taxon>Pseudomonadati</taxon>
        <taxon>Pseudomonadota</taxon>
        <taxon>Gammaproteobacteria</taxon>
        <taxon>Vibrionales</taxon>
        <taxon>Vibrionaceae</taxon>
        <taxon>Photobacterium</taxon>
    </lineage>
</organism>
<evidence type="ECO:0000256" key="7">
    <source>
        <dbReference type="ARBA" id="ARBA00024202"/>
    </source>
</evidence>
<evidence type="ECO:0000256" key="6">
    <source>
        <dbReference type="ARBA" id="ARBA00023136"/>
    </source>
</evidence>
<dbReference type="CDD" id="cd06261">
    <property type="entry name" value="TM_PBP2"/>
    <property type="match status" value="1"/>
</dbReference>
<feature type="domain" description="ABC transmembrane type-1" evidence="9">
    <location>
        <begin position="101"/>
        <end position="311"/>
    </location>
</feature>